<evidence type="ECO:0000313" key="3">
    <source>
        <dbReference type="EMBL" id="CAA7054975.1"/>
    </source>
</evidence>
<dbReference type="InterPro" id="IPR011043">
    <property type="entry name" value="Gal_Oxase/kelch_b-propeller"/>
</dbReference>
<dbReference type="EMBL" id="CACVBM020001709">
    <property type="protein sequence ID" value="CAA7057862.1"/>
    <property type="molecule type" value="Genomic_DNA"/>
</dbReference>
<evidence type="ECO:0000313" key="4">
    <source>
        <dbReference type="EMBL" id="CAA7057862.1"/>
    </source>
</evidence>
<organism evidence="4 5">
    <name type="scientific">Microthlaspi erraticum</name>
    <dbReference type="NCBI Taxonomy" id="1685480"/>
    <lineage>
        <taxon>Eukaryota</taxon>
        <taxon>Viridiplantae</taxon>
        <taxon>Streptophyta</taxon>
        <taxon>Embryophyta</taxon>
        <taxon>Tracheophyta</taxon>
        <taxon>Spermatophyta</taxon>
        <taxon>Magnoliopsida</taxon>
        <taxon>eudicotyledons</taxon>
        <taxon>Gunneridae</taxon>
        <taxon>Pentapetalae</taxon>
        <taxon>rosids</taxon>
        <taxon>malvids</taxon>
        <taxon>Brassicales</taxon>
        <taxon>Brassicaceae</taxon>
        <taxon>Coluteocarpeae</taxon>
        <taxon>Microthlaspi</taxon>
    </lineage>
</organism>
<dbReference type="SMART" id="SM00256">
    <property type="entry name" value="FBOX"/>
    <property type="match status" value="1"/>
</dbReference>
<sequence length="392" mass="44778">MEIFRDLPEELVEEEILTQVPAKYLNGLRSTCQRWNRLFSSDRRFGRKHGDKAAKQFVVLMLTNFFRVCPAIVNLDGKVPTFEVKTELSLVDPHSEHPGAQFDVYRVFHCDGLLLCTSEDASRFVVWNPLTGETRWFQPSSGGTIGRGFALGYGKNKSYKILSYYRGRKDYEMYEFSSDSWRVVGDILPPGFTLRYSSITVSLQGSAYWVAYDEPTTQIIKFDFSTEKCLLVPLPYPSQPDGRFEVLRLTNVKDEKLALLVQLDDTSKTEIWVTNKIDETNSQVVSWNMVLALDLSPHNDVQVYDEGSFLFDEEKKVVVVSEQWFDFEVEEEDLGQNKDMIYIAGEDNVVTQVDFGLDGPNQCVSGILNYVPSFVQMEQAGGKRKRADLSDM</sequence>
<dbReference type="PANTHER" id="PTHR31672">
    <property type="entry name" value="BNACNNG10540D PROTEIN"/>
    <property type="match status" value="1"/>
</dbReference>
<keyword evidence="5" id="KW-1185">Reference proteome</keyword>
<evidence type="ECO:0000313" key="5">
    <source>
        <dbReference type="Proteomes" id="UP000467841"/>
    </source>
</evidence>
<name>A0A6D2KX41_9BRAS</name>
<dbReference type="EMBL" id="CACVBM020001330">
    <property type="protein sequence ID" value="CAA7045854.1"/>
    <property type="molecule type" value="Genomic_DNA"/>
</dbReference>
<dbReference type="AlphaFoldDB" id="A0A6D2KX41"/>
<dbReference type="SUPFAM" id="SSF50965">
    <property type="entry name" value="Galactose oxidase, central domain"/>
    <property type="match status" value="1"/>
</dbReference>
<feature type="domain" description="F-box" evidence="1">
    <location>
        <begin position="7"/>
        <end position="49"/>
    </location>
</feature>
<dbReference type="EMBL" id="CACVBM020001601">
    <property type="protein sequence ID" value="CAA7054975.1"/>
    <property type="molecule type" value="Genomic_DNA"/>
</dbReference>
<dbReference type="OrthoDB" id="1036825at2759"/>
<dbReference type="NCBIfam" id="TIGR01640">
    <property type="entry name" value="F_box_assoc_1"/>
    <property type="match status" value="1"/>
</dbReference>
<dbReference type="InterPro" id="IPR050796">
    <property type="entry name" value="SCF_F-box_component"/>
</dbReference>
<dbReference type="PANTHER" id="PTHR31672:SF13">
    <property type="entry name" value="F-BOX PROTEIN CPR30-LIKE"/>
    <property type="match status" value="1"/>
</dbReference>
<dbReference type="InterPro" id="IPR036047">
    <property type="entry name" value="F-box-like_dom_sf"/>
</dbReference>
<dbReference type="Proteomes" id="UP000467841">
    <property type="component" value="Unassembled WGS sequence"/>
</dbReference>
<proteinExistence type="predicted"/>
<dbReference type="InterPro" id="IPR001810">
    <property type="entry name" value="F-box_dom"/>
</dbReference>
<dbReference type="Pfam" id="PF07734">
    <property type="entry name" value="FBA_1"/>
    <property type="match status" value="1"/>
</dbReference>
<accession>A0A6D2KX41</accession>
<dbReference type="SUPFAM" id="SSF81383">
    <property type="entry name" value="F-box domain"/>
    <property type="match status" value="1"/>
</dbReference>
<evidence type="ECO:0000313" key="2">
    <source>
        <dbReference type="EMBL" id="CAA7045854.1"/>
    </source>
</evidence>
<reference evidence="4 5" key="1">
    <citation type="submission" date="2020-01" db="EMBL/GenBank/DDBJ databases">
        <authorList>
            <person name="Mishra B."/>
        </authorList>
    </citation>
    <scope>NUCLEOTIDE SEQUENCE [LARGE SCALE GENOMIC DNA]</scope>
</reference>
<dbReference type="InterPro" id="IPR006527">
    <property type="entry name" value="F-box-assoc_dom_typ1"/>
</dbReference>
<dbReference type="Pfam" id="PF00646">
    <property type="entry name" value="F-box"/>
    <property type="match status" value="1"/>
</dbReference>
<protein>
    <recommendedName>
        <fullName evidence="1">F-box domain-containing protein</fullName>
    </recommendedName>
</protein>
<evidence type="ECO:0000259" key="1">
    <source>
        <dbReference type="SMART" id="SM00256"/>
    </source>
</evidence>
<gene>
    <name evidence="2" type="ORF">MERR_LOCUS33089</name>
    <name evidence="3" type="ORF">MERR_LOCUS42211</name>
    <name evidence="4" type="ORF">MERR_LOCUS45098</name>
</gene>
<dbReference type="InterPro" id="IPR017451">
    <property type="entry name" value="F-box-assoc_interact_dom"/>
</dbReference>